<evidence type="ECO:0000259" key="1">
    <source>
        <dbReference type="Pfam" id="PF06985"/>
    </source>
</evidence>
<dbReference type="PANTHER" id="PTHR33112">
    <property type="entry name" value="DOMAIN PROTEIN, PUTATIVE-RELATED"/>
    <property type="match status" value="1"/>
</dbReference>
<name>M2S0U6_COCSN</name>
<sequence>MNNEESFQPGEDLEMSNSSFPGLIHSCSFCNVQELDPSMERNWKVNDDVFSGTLIRYRGSRIRDGALEGCAFFKEAFDSLQSILETHENEETSDSPRFRPENWTYELFFSEYAERLETARGTWRCAMGELRGDVRHPEQKERSYFVLACQGNPAAESILIRPFLHDFRWQESASWARQRLYECEMNHPDCALPSSPFLPGRLLEINTSSEESGMCVRVHLVISSKLDTARTKYATLSYCWGGPQEFQLNGGTEDILKGGVSASILPKTIRDAVQVTSNLGIAWIWIDSLCIRQDSPEDKATEVAQMHRIYASSLITLSASRAGSCSQGFLHQCSLPAPGTTGYRLPFASPSGRLGSVILSSSQINSPVDLRGWTYQEHLLARRVLRFTDCELHWSCGSISMHENDTIQSLPSSLVRLLDKTYKMYKGIRAEDRDCRNWMDIVEHYTYRKLSDELDRLPAISGIAQTWAQTSNDRYLAGLWKSHLPLGLLWSHEQPHRQGEFQAYRAPSWSWASTVGFVKWHDFMLTEVDPMLEVVSCITQPAHSQAPYGAVQSGSLTVRGLVQQTVSHGVPEFPTLMNEDNEYLDLDLADVHLDFWETLASKVEGSRIFSLQICCFDETTGKGPSGLLITTKDGKEFSRIGMFFFEPPQSHDIEELNDFEALLELSESRKFVQRSAFQDSVPQVIEII</sequence>
<dbReference type="EMBL" id="KB445649">
    <property type="protein sequence ID" value="EMD60878.1"/>
    <property type="molecule type" value="Genomic_DNA"/>
</dbReference>
<reference evidence="2 3" key="1">
    <citation type="journal article" date="2012" name="PLoS Pathog.">
        <title>Diverse lifestyles and strategies of plant pathogenesis encoded in the genomes of eighteen Dothideomycetes fungi.</title>
        <authorList>
            <person name="Ohm R.A."/>
            <person name="Feau N."/>
            <person name="Henrissat B."/>
            <person name="Schoch C.L."/>
            <person name="Horwitz B.A."/>
            <person name="Barry K.W."/>
            <person name="Condon B.J."/>
            <person name="Copeland A.C."/>
            <person name="Dhillon B."/>
            <person name="Glaser F."/>
            <person name="Hesse C.N."/>
            <person name="Kosti I."/>
            <person name="LaButti K."/>
            <person name="Lindquist E.A."/>
            <person name="Lucas S."/>
            <person name="Salamov A.A."/>
            <person name="Bradshaw R.E."/>
            <person name="Ciuffetti L."/>
            <person name="Hamelin R.C."/>
            <person name="Kema G.H.J."/>
            <person name="Lawrence C."/>
            <person name="Scott J.A."/>
            <person name="Spatafora J.W."/>
            <person name="Turgeon B.G."/>
            <person name="de Wit P.J.G.M."/>
            <person name="Zhong S."/>
            <person name="Goodwin S.B."/>
            <person name="Grigoriev I.V."/>
        </authorList>
    </citation>
    <scope>NUCLEOTIDE SEQUENCE [LARGE SCALE GENOMIC DNA]</scope>
    <source>
        <strain evidence="3">ND90Pr / ATCC 201652</strain>
    </source>
</reference>
<dbReference type="AlphaFoldDB" id="M2S0U6"/>
<reference evidence="3" key="2">
    <citation type="journal article" date="2013" name="PLoS Genet.">
        <title>Comparative genome structure, secondary metabolite, and effector coding capacity across Cochliobolus pathogens.</title>
        <authorList>
            <person name="Condon B.J."/>
            <person name="Leng Y."/>
            <person name="Wu D."/>
            <person name="Bushley K.E."/>
            <person name="Ohm R.A."/>
            <person name="Otillar R."/>
            <person name="Martin J."/>
            <person name="Schackwitz W."/>
            <person name="Grimwood J."/>
            <person name="MohdZainudin N."/>
            <person name="Xue C."/>
            <person name="Wang R."/>
            <person name="Manning V.A."/>
            <person name="Dhillon B."/>
            <person name="Tu Z.J."/>
            <person name="Steffenson B.J."/>
            <person name="Salamov A."/>
            <person name="Sun H."/>
            <person name="Lowry S."/>
            <person name="LaButti K."/>
            <person name="Han J."/>
            <person name="Copeland A."/>
            <person name="Lindquist E."/>
            <person name="Barry K."/>
            <person name="Schmutz J."/>
            <person name="Baker S.E."/>
            <person name="Ciuffetti L.M."/>
            <person name="Grigoriev I.V."/>
            <person name="Zhong S."/>
            <person name="Turgeon B.G."/>
        </authorList>
    </citation>
    <scope>NUCLEOTIDE SEQUENCE [LARGE SCALE GENOMIC DNA]</scope>
    <source>
        <strain evidence="3">ND90Pr / ATCC 201652</strain>
    </source>
</reference>
<dbReference type="PANTHER" id="PTHR33112:SF16">
    <property type="entry name" value="HETEROKARYON INCOMPATIBILITY DOMAIN-CONTAINING PROTEIN"/>
    <property type="match status" value="1"/>
</dbReference>
<dbReference type="GeneID" id="19136013"/>
<dbReference type="eggNOG" id="ENOG502RZ77">
    <property type="taxonomic scope" value="Eukaryota"/>
</dbReference>
<organism evidence="2 3">
    <name type="scientific">Cochliobolus sativus (strain ND90Pr / ATCC 201652)</name>
    <name type="common">Common root rot and spot blotch fungus</name>
    <name type="synonym">Bipolaris sorokiniana</name>
    <dbReference type="NCBI Taxonomy" id="665912"/>
    <lineage>
        <taxon>Eukaryota</taxon>
        <taxon>Fungi</taxon>
        <taxon>Dikarya</taxon>
        <taxon>Ascomycota</taxon>
        <taxon>Pezizomycotina</taxon>
        <taxon>Dothideomycetes</taxon>
        <taxon>Pleosporomycetidae</taxon>
        <taxon>Pleosporales</taxon>
        <taxon>Pleosporineae</taxon>
        <taxon>Pleosporaceae</taxon>
        <taxon>Bipolaris</taxon>
    </lineage>
</organism>
<dbReference type="KEGG" id="bsc:COCSADRAFT_29184"/>
<dbReference type="OrthoDB" id="3688936at2759"/>
<dbReference type="STRING" id="665912.M2S0U6"/>
<evidence type="ECO:0000313" key="2">
    <source>
        <dbReference type="EMBL" id="EMD60878.1"/>
    </source>
</evidence>
<gene>
    <name evidence="2" type="ORF">COCSADRAFT_29184</name>
</gene>
<dbReference type="HOGENOM" id="CLU_002639_6_2_1"/>
<dbReference type="InterPro" id="IPR010730">
    <property type="entry name" value="HET"/>
</dbReference>
<accession>M2S0U6</accession>
<protein>
    <recommendedName>
        <fullName evidence="1">Heterokaryon incompatibility domain-containing protein</fullName>
    </recommendedName>
</protein>
<keyword evidence="3" id="KW-1185">Reference proteome</keyword>
<dbReference type="OMA" id="ETARGTW"/>
<dbReference type="RefSeq" id="XP_007703033.1">
    <property type="nucleotide sequence ID" value="XM_007704843.1"/>
</dbReference>
<feature type="domain" description="Heterokaryon incompatibility" evidence="1">
    <location>
        <begin position="233"/>
        <end position="377"/>
    </location>
</feature>
<evidence type="ECO:0000313" key="3">
    <source>
        <dbReference type="Proteomes" id="UP000016934"/>
    </source>
</evidence>
<dbReference type="Pfam" id="PF06985">
    <property type="entry name" value="HET"/>
    <property type="match status" value="1"/>
</dbReference>
<dbReference type="Proteomes" id="UP000016934">
    <property type="component" value="Unassembled WGS sequence"/>
</dbReference>
<proteinExistence type="predicted"/>